<name>K2G858_9BACT</name>
<comment type="caution">
    <text evidence="1">The sequence shown here is derived from an EMBL/GenBank/DDBJ whole genome shotgun (WGS) entry which is preliminary data.</text>
</comment>
<sequence length="169" mass="20200">MSVETIRCNVWNKICDKADFCRNNFNELILSIINEIEISKDSWIIDKNSIPDSYQLLLGYKKAIINALKDGIDLKNTSIYPVNHYLSNKIFYDFDCSNNNQENIIRNLEYFLLFSINLRLVLEIVLKMTNEEKISLINEFKIYFDNFFELKNEDISIDQMFEVFFRYKK</sequence>
<protein>
    <submittedName>
        <fullName evidence="1">Uncharacterized protein</fullName>
    </submittedName>
</protein>
<gene>
    <name evidence="1" type="ORF">ACD_4C00348G0004</name>
</gene>
<dbReference type="EMBL" id="AMFJ01000864">
    <property type="protein sequence ID" value="EKE26274.1"/>
    <property type="molecule type" value="Genomic_DNA"/>
</dbReference>
<organism evidence="1">
    <name type="scientific">uncultured bacterium</name>
    <name type="common">gcode 4</name>
    <dbReference type="NCBI Taxonomy" id="1234023"/>
    <lineage>
        <taxon>Bacteria</taxon>
        <taxon>environmental samples</taxon>
    </lineage>
</organism>
<evidence type="ECO:0000313" key="1">
    <source>
        <dbReference type="EMBL" id="EKE26274.1"/>
    </source>
</evidence>
<dbReference type="AlphaFoldDB" id="K2G858"/>
<proteinExistence type="predicted"/>
<accession>K2G858</accession>
<reference evidence="1" key="1">
    <citation type="journal article" date="2012" name="Science">
        <title>Fermentation, hydrogen, and sulfur metabolism in multiple uncultivated bacterial phyla.</title>
        <authorList>
            <person name="Wrighton K.C."/>
            <person name="Thomas B.C."/>
            <person name="Sharon I."/>
            <person name="Miller C.S."/>
            <person name="Castelle C.J."/>
            <person name="VerBerkmoes N.C."/>
            <person name="Wilkins M.J."/>
            <person name="Hettich R.L."/>
            <person name="Lipton M.S."/>
            <person name="Williams K.H."/>
            <person name="Long P.E."/>
            <person name="Banfield J.F."/>
        </authorList>
    </citation>
    <scope>NUCLEOTIDE SEQUENCE [LARGE SCALE GENOMIC DNA]</scope>
</reference>